<reference evidence="2" key="2">
    <citation type="journal article" date="2023" name="Science">
        <title>Genomic signatures of disease resistance in endangered staghorn corals.</title>
        <authorList>
            <person name="Vollmer S.V."/>
            <person name="Selwyn J.D."/>
            <person name="Despard B.A."/>
            <person name="Roesel C.L."/>
        </authorList>
    </citation>
    <scope>NUCLEOTIDE SEQUENCE</scope>
    <source>
        <strain evidence="2">K2</strain>
    </source>
</reference>
<feature type="non-terminal residue" evidence="2">
    <location>
        <position position="1"/>
    </location>
</feature>
<dbReference type="EMBL" id="JARQWQ010000022">
    <property type="protein sequence ID" value="KAK2564654.1"/>
    <property type="molecule type" value="Genomic_DNA"/>
</dbReference>
<evidence type="ECO:0000313" key="3">
    <source>
        <dbReference type="Proteomes" id="UP001249851"/>
    </source>
</evidence>
<organism evidence="2 3">
    <name type="scientific">Acropora cervicornis</name>
    <name type="common">Staghorn coral</name>
    <dbReference type="NCBI Taxonomy" id="6130"/>
    <lineage>
        <taxon>Eukaryota</taxon>
        <taxon>Metazoa</taxon>
        <taxon>Cnidaria</taxon>
        <taxon>Anthozoa</taxon>
        <taxon>Hexacorallia</taxon>
        <taxon>Scleractinia</taxon>
        <taxon>Astrocoeniina</taxon>
        <taxon>Acroporidae</taxon>
        <taxon>Acropora</taxon>
    </lineage>
</organism>
<keyword evidence="3" id="KW-1185">Reference proteome</keyword>
<name>A0AAD9QNZ3_ACRCE</name>
<feature type="region of interest" description="Disordered" evidence="1">
    <location>
        <begin position="28"/>
        <end position="66"/>
    </location>
</feature>
<feature type="compositionally biased region" description="Polar residues" evidence="1">
    <location>
        <begin position="37"/>
        <end position="53"/>
    </location>
</feature>
<comment type="caution">
    <text evidence="2">The sequence shown here is derived from an EMBL/GenBank/DDBJ whole genome shotgun (WGS) entry which is preliminary data.</text>
</comment>
<dbReference type="AlphaFoldDB" id="A0AAD9QNZ3"/>
<sequence>MSVNDNQNSPTLILPVVNTLAHQVGKFRNEKTHDASLPTSTTDSKHNPQNQRKLFNFFSRKSTKKQ</sequence>
<accession>A0AAD9QNZ3</accession>
<gene>
    <name evidence="2" type="ORF">P5673_012135</name>
</gene>
<dbReference type="Proteomes" id="UP001249851">
    <property type="component" value="Unassembled WGS sequence"/>
</dbReference>
<reference evidence="2" key="1">
    <citation type="journal article" date="2023" name="G3 (Bethesda)">
        <title>Whole genome assembly and annotation of the endangered Caribbean coral Acropora cervicornis.</title>
        <authorList>
            <person name="Selwyn J.D."/>
            <person name="Vollmer S.V."/>
        </authorList>
    </citation>
    <scope>NUCLEOTIDE SEQUENCE</scope>
    <source>
        <strain evidence="2">K2</strain>
    </source>
</reference>
<evidence type="ECO:0000256" key="1">
    <source>
        <dbReference type="SAM" id="MobiDB-lite"/>
    </source>
</evidence>
<protein>
    <submittedName>
        <fullName evidence="2">Uncharacterized protein</fullName>
    </submittedName>
</protein>
<proteinExistence type="predicted"/>
<evidence type="ECO:0000313" key="2">
    <source>
        <dbReference type="EMBL" id="KAK2564654.1"/>
    </source>
</evidence>